<feature type="compositionally biased region" description="Gly residues" evidence="2">
    <location>
        <begin position="2872"/>
        <end position="2888"/>
    </location>
</feature>
<evidence type="ECO:0000259" key="3">
    <source>
        <dbReference type="PROSITE" id="PS50853"/>
    </source>
</evidence>
<dbReference type="PROSITE" id="PS50853">
    <property type="entry name" value="FN3"/>
    <property type="match status" value="5"/>
</dbReference>
<dbReference type="SUPFAM" id="SSF49265">
    <property type="entry name" value="Fibronectin type III"/>
    <property type="match status" value="3"/>
</dbReference>
<organism evidence="5 6">
    <name type="scientific">Paenibacillus plantiphilus</name>
    <dbReference type="NCBI Taxonomy" id="2905650"/>
    <lineage>
        <taxon>Bacteria</taxon>
        <taxon>Bacillati</taxon>
        <taxon>Bacillota</taxon>
        <taxon>Bacilli</taxon>
        <taxon>Bacillales</taxon>
        <taxon>Paenibacillaceae</taxon>
        <taxon>Paenibacillus</taxon>
    </lineage>
</organism>
<dbReference type="InterPro" id="IPR013783">
    <property type="entry name" value="Ig-like_fold"/>
</dbReference>
<evidence type="ECO:0000313" key="6">
    <source>
        <dbReference type="Proteomes" id="UP000838686"/>
    </source>
</evidence>
<dbReference type="InterPro" id="IPR011659">
    <property type="entry name" value="WD40"/>
</dbReference>
<dbReference type="InterPro" id="IPR008969">
    <property type="entry name" value="CarboxyPept-like_regulatory"/>
</dbReference>
<feature type="domain" description="Fibronectin type-III" evidence="3">
    <location>
        <begin position="2778"/>
        <end position="2871"/>
    </location>
</feature>
<dbReference type="PANTHER" id="PTHR46708:SF2">
    <property type="entry name" value="FIBRONECTIN TYPE-III DOMAIN-CONTAINING PROTEIN"/>
    <property type="match status" value="1"/>
</dbReference>
<evidence type="ECO:0008006" key="7">
    <source>
        <dbReference type="Google" id="ProtNLM"/>
    </source>
</evidence>
<dbReference type="Pfam" id="PF00395">
    <property type="entry name" value="SLH"/>
    <property type="match status" value="3"/>
</dbReference>
<dbReference type="InterPro" id="IPR050991">
    <property type="entry name" value="ECM_Regulatory_Proteins"/>
</dbReference>
<comment type="caution">
    <text evidence="5">The sequence shown here is derived from an EMBL/GenBank/DDBJ whole genome shotgun (WGS) entry which is preliminary data.</text>
</comment>
<feature type="domain" description="SLH" evidence="4">
    <location>
        <begin position="3026"/>
        <end position="3087"/>
    </location>
</feature>
<dbReference type="CDD" id="cd00063">
    <property type="entry name" value="FN3"/>
    <property type="match status" value="5"/>
</dbReference>
<dbReference type="InterPro" id="IPR003961">
    <property type="entry name" value="FN3_dom"/>
</dbReference>
<accession>A0ABM9BMG3</accession>
<sequence length="3217" mass="340702">MRRGFRNSGIESAANRLRKRGWRSCLAGLLVVVMLAGGAGQPVYGDRPVWKSGEAESIEGLLEQLAAEAEEGGVLEQAVAGGVSVEDAVYGEAAEPLELADAGEGFPVKISAAPGGAPGTGDSKSSSVSGDGRYVAYASASGNLVDGDTNGKQDIFLYDRVAGTTKRINLGTGGVQANGDSYAPAVSLDGAYTLFTSKATNLINGDTNLNEDLFLYDNRSGALQRIAETVPGSEFAGAGSSYQISADGRYVAYAGKSKGSGDCDIWLLDRRLNTVKLIARQKYIYETFRSRVSISADGRFLAFDSLSPDIVPDDAGTRIGDKFRDVYLYDTATDEMKKISRSPSGATGNKNSYYPIISADGSYVAYLSRATNIVPEDTKAAQDLYVYNRLTGATELGSLDSGGNQPGVDVYDPSISADGRYIVFHTDGAFDASDSGRTDVYARDRAAGKTYWISQAASGGNADDHSDRAAISADASTVLFESKATNLGAAPDADASKDIYAAPLEPLATGPVWPEEAQVTVSPGASYVALTWPAVSGAIYYKVLQDDRLIGITASASFAAEGLAPGSEHRFRVAAGSSGYLWSEWSAELAVTTLTAPETTPPGGAAAQVVPVLGGAQVSWSYSGDPDIVGAKVRWRKTGGAGADGTIHETVLYPRSVTSVTVPNLANGQFYDFSIAIIDGDGNSSAGEWSRVKLPQGPEIVRMDVRAADGKPAASDNAMVEDISPDGRWTLFMTTAEGLDVNDGGKFPGSNTTPTIDLYLYDGALGTVQLISRGAAGKSGNGNSLSGSISDDGRLIVFQSSASDLLDTPDTNGKFDVFLYDRDIDEDGIFDETLGTELMKLSTPQDGGHASGGSGPGVISGDGNRVIFNTDARNLVNDSPESGRYTIIANPHTRELKALMMPGGQHLDAFDMGISTDGKQIAFETFNSYSQEDNKSDDPDVYWYDQSDADHGKLVYVTGQIPNRYWSSLGGISGDGKLVSFSVTQRVPENPSQMRTMIYTYDSEAPPGTGPEQLLEQPLASLTGHNMSDDGRYVLFSTSEKNIVPGDTDSFSNLFVRDRALGTNMLVSLPYDPALPVRDYSASGRLAGNGAYVAFQSNMMDMVRGSERTVSGLYWQRIALAELPASWPSGSALTAAEIGSSSVRLSWTAAERANGYRITGGPSPIEVPAGTLETVAAGLAPDTDYAFEVQAVSSDGGWTADGPSAAVRTAPYSGLADLTITIDGTEARLAWGDPQPSSGTIAAFRVLRRSGSGDWTVLATTASANVRTFIDRTALPGKSYTYTIRSVDASGQEAPYSVEKTVSIGGFAIASFQYAMPLYFRQHAAQGDAVKLTLRGPAEAEAKATLDYEDIYGMPGSLTVELIEGAEAGHYTGALSVPEGAVKLVSLKARIEGAGKTAEAEALRGEIKVGGKVVIKLGGSLALPEDSTLTIYSKSANAYQTTQLAGRKEMTMKGLPAADDYKFTLLGAGGLDLFDDSPIAPVTVTAGGSHEVSAEPLLPAQLSVVVHKQTGSASDVRVIVTDTDGHPLAAGTTPLNGNLYFPAFKKMVGKKVMIRAVPADGEYAPYEQEVTLASGRNSQYVELALKTNATLEGTVVDREGKPVGQATVQVSYRGFYYKAKTDEEGRYTLSVPPGSVTAQALIGESFSSGALRIEMEGGQTRSVNFRFAERIPAEVTIKLYTEAGNGAWIGPYDLDWREMVHFNVSVSANRVTWGNVHPMLVEANPGEKVTVCVDGREGGYSKACAEAVIGEDRRGEVELRLPDPRSTATGKLVGAEAVLNLYRVDEGDRRSYVTSRSAGEGDLTLKLPGAGTYELRLVSRDGKSSLLRTFYVRERERIDLGQLDLTASGLFYGQAGNAVLLGSNSPGPGAAIQVRVNYANSGSAALSDAAVVLDVPADAELVSGSVVWNGAQVAPKQENGQYIVPLGALSGRGKGTLQYQLRIADEPVEAILDVAPRMRYRTGERSAEEEIGLARASISRIAISAPSRTAYRQFAVSGTAPPGSLVDVYAGDRVVGTAETAPTGRWSTSVRIEGEGRTAQWELSARAALAGKSWSSAPVAVRYDEGIAEPIAFTMKQIDGRMIQIDPREGEARFPYVFVPNLPFILTLTFNHPELVKNVAFHLGQTRVPASLKDGVYQAVISGVSHPGPIGIDYETRESAAGIEGFPPPAQELSAQLPPAFRGAVQENLVVSPREAGDRKQSMSYTGKLPAASGGGAQLTVNAALERTTYTPSANDLALEKETGVPLYGFQMKESFVDGVLKLELTGYLPADQFADGLDMGKALGLMSLGAESHPYAGLPDSFAARKAQVRTLSSAIGVVSARIGLAFKSVEGQNTWKTIDAAYSIYDGRGSVGTLAELEDMMDKVARYCRPEMVSPFMDHIQFLKNHLIAVELTKAGIMVASAVAGPATFGIGTIALFIAGNALGKVLDAQLGGMMDQLKADIGNNPYCKIPEKPKRKLADPEWIYDPSGYVFEVAEDNRIEGVRATALRWNTGTMRWEVWDADWYGQDNPLYTDAAGRYAWDVPEGKWKVLYEKEGYLPAESKELTVLPPHFDVNIPMISTLPAKPLRIEAAPGGAAVDILFDRHVKGATVSEKLFAVIDSQRDADVAGQWELVAPVNAGGGEASQHIRFTPDAPLAIGQTYRVFVDRAVQSYAGIPMTENYEGEIVVSEKDASPPAAVTELTAEADNDEALIAWKLPQSADVARLEVVYKAQDAAGEGSAVEVPLHQRHALLQGLSAHTAYQFEVRAYDAAGNYSVAKTTADTAGTQPLTGDIAPPAAVAAMTAAPDSTRVELAWQDPPDSDLSATRLQWARMDGTSANDPVTVATGAGRYTITDLTPSTEYEIRIWAVDHAGNASIAQALIVRTKAAGGGNPVPGSSGGGGNGGQSASSTESADLGEAGGEYSFFGGKLKLWLAGSGTTAGMARKATMSEETLHKPTDSRLRPVSGAYRWKLDADGSLLLPGKLTMAYEPELLKGADKRKLGLYRQHSSDAGHWIYVGGIVDGQNGTVIAEVQEPGVYAVLLAEHTFSDLKTHWSRNEVEILASRGIVSGNPDGTFRPNAKVTRAEFVKLLLPLIADTAEEPAPAPIFADVPQNAWYAEAVAQAAAAGIVQGAGGKFRPDDHLAREEMAVILFRVMGIDADIKLNAERLLASYADGGKVSGWARVSMAYAVSSGLFKGSSGKLNPGASATRAESAAVVLRTLEAMGTVVAEQE</sequence>
<protein>
    <recommendedName>
        <fullName evidence="7">WD40 repeat protein</fullName>
    </recommendedName>
</protein>
<evidence type="ECO:0000256" key="1">
    <source>
        <dbReference type="ARBA" id="ARBA00022737"/>
    </source>
</evidence>
<keyword evidence="6" id="KW-1185">Reference proteome</keyword>
<dbReference type="PROSITE" id="PS51272">
    <property type="entry name" value="SLH"/>
    <property type="match status" value="3"/>
</dbReference>
<name>A0ABM9BMG3_9BACL</name>
<dbReference type="Gene3D" id="2.120.10.30">
    <property type="entry name" value="TolB, C-terminal domain"/>
    <property type="match status" value="2"/>
</dbReference>
<dbReference type="SUPFAM" id="SSF49464">
    <property type="entry name" value="Carboxypeptidase regulatory domain-like"/>
    <property type="match status" value="1"/>
</dbReference>
<dbReference type="InterPro" id="IPR001119">
    <property type="entry name" value="SLH_dom"/>
</dbReference>
<dbReference type="Gene3D" id="2.60.40.1120">
    <property type="entry name" value="Carboxypeptidase-like, regulatory domain"/>
    <property type="match status" value="1"/>
</dbReference>
<reference evidence="5" key="1">
    <citation type="submission" date="2022-01" db="EMBL/GenBank/DDBJ databases">
        <authorList>
            <person name="Criscuolo A."/>
        </authorList>
    </citation>
    <scope>NUCLEOTIDE SEQUENCE</scope>
    <source>
        <strain evidence="5">CIP111893</strain>
    </source>
</reference>
<dbReference type="Pfam" id="PF00041">
    <property type="entry name" value="fn3"/>
    <property type="match status" value="3"/>
</dbReference>
<gene>
    <name evidence="5" type="ORF">PAECIP111893_00020</name>
</gene>
<proteinExistence type="predicted"/>
<dbReference type="Proteomes" id="UP000838686">
    <property type="component" value="Unassembled WGS sequence"/>
</dbReference>
<dbReference type="Pfam" id="PF07676">
    <property type="entry name" value="PD40"/>
    <property type="match status" value="1"/>
</dbReference>
<dbReference type="Pfam" id="PF13620">
    <property type="entry name" value="CarboxypepD_reg"/>
    <property type="match status" value="1"/>
</dbReference>
<evidence type="ECO:0000256" key="2">
    <source>
        <dbReference type="SAM" id="MobiDB-lite"/>
    </source>
</evidence>
<dbReference type="SMART" id="SM00060">
    <property type="entry name" value="FN3"/>
    <property type="match status" value="6"/>
</dbReference>
<dbReference type="PANTHER" id="PTHR46708">
    <property type="entry name" value="TENASCIN"/>
    <property type="match status" value="1"/>
</dbReference>
<keyword evidence="1" id="KW-0677">Repeat</keyword>
<evidence type="ECO:0000259" key="4">
    <source>
        <dbReference type="PROSITE" id="PS51272"/>
    </source>
</evidence>
<feature type="region of interest" description="Disordered" evidence="2">
    <location>
        <begin position="2872"/>
        <end position="2898"/>
    </location>
</feature>
<dbReference type="InterPro" id="IPR011042">
    <property type="entry name" value="6-blade_b-propeller_TolB-like"/>
</dbReference>
<dbReference type="EMBL" id="CAKMMF010000001">
    <property type="protein sequence ID" value="CAH1189922.1"/>
    <property type="molecule type" value="Genomic_DNA"/>
</dbReference>
<evidence type="ECO:0000313" key="5">
    <source>
        <dbReference type="EMBL" id="CAH1189922.1"/>
    </source>
</evidence>
<feature type="domain" description="Fibronectin type-III" evidence="3">
    <location>
        <begin position="1129"/>
        <end position="1212"/>
    </location>
</feature>
<feature type="domain" description="SLH" evidence="4">
    <location>
        <begin position="3154"/>
        <end position="3216"/>
    </location>
</feature>
<feature type="domain" description="Fibronectin type-III" evidence="3">
    <location>
        <begin position="601"/>
        <end position="697"/>
    </location>
</feature>
<feature type="domain" description="Fibronectin type-III" evidence="3">
    <location>
        <begin position="2677"/>
        <end position="2772"/>
    </location>
</feature>
<dbReference type="RefSeq" id="WP_236338174.1">
    <property type="nucleotide sequence ID" value="NZ_CAKMMF010000001.1"/>
</dbReference>
<dbReference type="Gene3D" id="2.60.40.10">
    <property type="entry name" value="Immunoglobulins"/>
    <property type="match status" value="6"/>
</dbReference>
<feature type="domain" description="Fibronectin type-III" evidence="3">
    <location>
        <begin position="1214"/>
        <end position="1307"/>
    </location>
</feature>
<feature type="domain" description="SLH" evidence="4">
    <location>
        <begin position="3088"/>
        <end position="3150"/>
    </location>
</feature>
<dbReference type="InterPro" id="IPR036116">
    <property type="entry name" value="FN3_sf"/>
</dbReference>
<dbReference type="SUPFAM" id="SSF82171">
    <property type="entry name" value="DPP6 N-terminal domain-like"/>
    <property type="match status" value="2"/>
</dbReference>